<name>A0A5N6NBB9_9ASTR</name>
<dbReference type="InterPro" id="IPR006869">
    <property type="entry name" value="DUF547"/>
</dbReference>
<organism evidence="3 4">
    <name type="scientific">Mikania micrantha</name>
    <name type="common">bitter vine</name>
    <dbReference type="NCBI Taxonomy" id="192012"/>
    <lineage>
        <taxon>Eukaryota</taxon>
        <taxon>Viridiplantae</taxon>
        <taxon>Streptophyta</taxon>
        <taxon>Embryophyta</taxon>
        <taxon>Tracheophyta</taxon>
        <taxon>Spermatophyta</taxon>
        <taxon>Magnoliopsida</taxon>
        <taxon>eudicotyledons</taxon>
        <taxon>Gunneridae</taxon>
        <taxon>Pentapetalae</taxon>
        <taxon>asterids</taxon>
        <taxon>campanulids</taxon>
        <taxon>Asterales</taxon>
        <taxon>Asteraceae</taxon>
        <taxon>Asteroideae</taxon>
        <taxon>Heliantheae alliance</taxon>
        <taxon>Eupatorieae</taxon>
        <taxon>Mikania</taxon>
    </lineage>
</organism>
<feature type="region of interest" description="Disordered" evidence="1">
    <location>
        <begin position="495"/>
        <end position="516"/>
    </location>
</feature>
<feature type="region of interest" description="Disordered" evidence="1">
    <location>
        <begin position="1"/>
        <end position="92"/>
    </location>
</feature>
<dbReference type="PANTHER" id="PTHR46361">
    <property type="entry name" value="ELECTRON CARRIER/ PROTEIN DISULFIDE OXIDOREDUCTASE"/>
    <property type="match status" value="1"/>
</dbReference>
<dbReference type="SMART" id="SM00049">
    <property type="entry name" value="DEP"/>
    <property type="match status" value="1"/>
</dbReference>
<dbReference type="AlphaFoldDB" id="A0A5N6NBB9"/>
<sequence length="878" mass="99960">MEKENSTEEEPVGFLSPKNVSEVDHIIDESAKNDVSDDDVVGTTIDTSEERLEKKPYVNEEDQDMKPSTTASKHLLAHKHDEEIKSSSTRHLLDAEMEEMSNDMEIRSREDDEFSCNNTSSSSIGLSNSENSANTHASESDIQITDNEKGNFVNDTTSSCMVTDIEIKAQEEANFTTNSSSSSPARLSSSENLTNALALEPDPQKKNDEKGNIIDDTILSYNAEKGELLNHVTDNNDTGQSPETTMCNHECAVNTELKSEDVSHTSFSENKGERSSLEDTGDMKTDMTDHTCKKEESLVVFGTQEPKVEAKTAAWPRKASVLSKLVKVCAASTIFRNHSRGTDEHNDFNEKDGNKDSSRDSQEMSHTTTEKPRWSLLSLSMIRISNDKNQGRKADIKEEFLESPELKAIKGRIVLYTKLWSQDCKEARIFLRKRRLRYFEINIDMYPSRKVELEKITGSSDVPTVFFNQVLIGGLKELKGLDESGQLEEKIEYVTSERPSPKAPLPPLSGEDDVSSRGDVDELAVIVRKMKGTIVVKDRFYKFRRVTNCFLGSEVIDFLSEDQFLEREEAIEFARKLVKELFFRHVLEENTFEDGNHLYRFLDQDPVISQCQNIPRGIIQLKRQPLVELSRRLRFLLYAILDAYTSEDGKHIAYRTIHGSEEFARYLRISEELQRLDLNKTAKEERLAFFINLYNLMTIHAILVWGHPEGALDRRRLFNDFKYVIGGCAYSLSDIYNGILRANQRPPYTLTKPFGISDKRFKVALPYPEPLIHFALVSGSRSAPALRCYSPKNIDRELMEAARNFLQSGAFVLHSDSMTISVTKILSWYNVDFGKNEVEVLKHAANYLEVEKTQTLLELLDDAQLKVVYQPYDWRMNS</sequence>
<dbReference type="SUPFAM" id="SSF46785">
    <property type="entry name" value="Winged helix' DNA-binding domain"/>
    <property type="match status" value="1"/>
</dbReference>
<dbReference type="EMBL" id="SZYD01000012">
    <property type="protein sequence ID" value="KAD4584759.1"/>
    <property type="molecule type" value="Genomic_DNA"/>
</dbReference>
<dbReference type="Pfam" id="PF00462">
    <property type="entry name" value="Glutaredoxin"/>
    <property type="match status" value="1"/>
</dbReference>
<gene>
    <name evidence="3" type="ORF">E3N88_22360</name>
</gene>
<dbReference type="InterPro" id="IPR036249">
    <property type="entry name" value="Thioredoxin-like_sf"/>
</dbReference>
<dbReference type="GO" id="GO:0035556">
    <property type="term" value="P:intracellular signal transduction"/>
    <property type="evidence" value="ECO:0007669"/>
    <property type="project" value="InterPro"/>
</dbReference>
<dbReference type="Gene3D" id="3.40.30.10">
    <property type="entry name" value="Glutaredoxin"/>
    <property type="match status" value="1"/>
</dbReference>
<dbReference type="InterPro" id="IPR000591">
    <property type="entry name" value="DEP_dom"/>
</dbReference>
<proteinExistence type="predicted"/>
<dbReference type="Gene3D" id="1.10.10.10">
    <property type="entry name" value="Winged helix-like DNA-binding domain superfamily/Winged helix DNA-binding domain"/>
    <property type="match status" value="1"/>
</dbReference>
<feature type="region of interest" description="Disordered" evidence="1">
    <location>
        <begin position="259"/>
        <end position="287"/>
    </location>
</feature>
<dbReference type="PANTHER" id="PTHR46361:SF3">
    <property type="entry name" value="ELECTRON CARRIER_ PROTEIN DISULFIDE OXIDOREDUCTASE"/>
    <property type="match status" value="1"/>
</dbReference>
<evidence type="ECO:0000313" key="4">
    <source>
        <dbReference type="Proteomes" id="UP000326396"/>
    </source>
</evidence>
<dbReference type="PROSITE" id="PS50186">
    <property type="entry name" value="DEP"/>
    <property type="match status" value="1"/>
</dbReference>
<dbReference type="InterPro" id="IPR036388">
    <property type="entry name" value="WH-like_DNA-bd_sf"/>
</dbReference>
<feature type="compositionally biased region" description="Basic and acidic residues" evidence="1">
    <location>
        <begin position="270"/>
        <end position="287"/>
    </location>
</feature>
<keyword evidence="4" id="KW-1185">Reference proteome</keyword>
<feature type="compositionally biased region" description="Basic and acidic residues" evidence="1">
    <location>
        <begin position="21"/>
        <end position="35"/>
    </location>
</feature>
<feature type="compositionally biased region" description="Low complexity" evidence="1">
    <location>
        <begin position="115"/>
        <end position="132"/>
    </location>
</feature>
<dbReference type="Pfam" id="PF00610">
    <property type="entry name" value="DEP"/>
    <property type="match status" value="1"/>
</dbReference>
<dbReference type="InterPro" id="IPR002109">
    <property type="entry name" value="Glutaredoxin"/>
</dbReference>
<feature type="region of interest" description="Disordered" evidence="1">
    <location>
        <begin position="340"/>
        <end position="372"/>
    </location>
</feature>
<feature type="region of interest" description="Disordered" evidence="1">
    <location>
        <begin position="105"/>
        <end position="145"/>
    </location>
</feature>
<dbReference type="CDD" id="cd04371">
    <property type="entry name" value="DEP"/>
    <property type="match status" value="1"/>
</dbReference>
<evidence type="ECO:0000313" key="3">
    <source>
        <dbReference type="EMBL" id="KAD4584759.1"/>
    </source>
</evidence>
<dbReference type="PROSITE" id="PS51354">
    <property type="entry name" value="GLUTAREDOXIN_2"/>
    <property type="match status" value="1"/>
</dbReference>
<evidence type="ECO:0000259" key="2">
    <source>
        <dbReference type="PROSITE" id="PS50186"/>
    </source>
</evidence>
<dbReference type="OrthoDB" id="418495at2759"/>
<accession>A0A5N6NBB9</accession>
<comment type="caution">
    <text evidence="3">The sequence shown here is derived from an EMBL/GenBank/DDBJ whole genome shotgun (WGS) entry which is preliminary data.</text>
</comment>
<protein>
    <recommendedName>
        <fullName evidence="2">DEP domain-containing protein</fullName>
    </recommendedName>
</protein>
<dbReference type="InterPro" id="IPR036390">
    <property type="entry name" value="WH_DNA-bd_sf"/>
</dbReference>
<dbReference type="Pfam" id="PF04784">
    <property type="entry name" value="DUF547"/>
    <property type="match status" value="1"/>
</dbReference>
<feature type="domain" description="DEP" evidence="2">
    <location>
        <begin position="530"/>
        <end position="603"/>
    </location>
</feature>
<feature type="compositionally biased region" description="Polar residues" evidence="1">
    <location>
        <begin position="133"/>
        <end position="145"/>
    </location>
</feature>
<reference evidence="3 4" key="1">
    <citation type="submission" date="2019-05" db="EMBL/GenBank/DDBJ databases">
        <title>Mikania micrantha, genome provides insights into the molecular mechanism of rapid growth.</title>
        <authorList>
            <person name="Liu B."/>
        </authorList>
    </citation>
    <scope>NUCLEOTIDE SEQUENCE [LARGE SCALE GENOMIC DNA]</scope>
    <source>
        <strain evidence="3">NLD-2019</strain>
        <tissue evidence="3">Leaf</tissue>
    </source>
</reference>
<dbReference type="SUPFAM" id="SSF52833">
    <property type="entry name" value="Thioredoxin-like"/>
    <property type="match status" value="1"/>
</dbReference>
<feature type="compositionally biased region" description="Basic and acidic residues" evidence="1">
    <location>
        <begin position="48"/>
        <end position="58"/>
    </location>
</feature>
<evidence type="ECO:0000256" key="1">
    <source>
        <dbReference type="SAM" id="MobiDB-lite"/>
    </source>
</evidence>
<dbReference type="Proteomes" id="UP000326396">
    <property type="component" value="Linkage Group LG2"/>
</dbReference>